<evidence type="ECO:0008006" key="2">
    <source>
        <dbReference type="Google" id="ProtNLM"/>
    </source>
</evidence>
<reference evidence="1" key="1">
    <citation type="journal article" date="2014" name="Front. Microbiol.">
        <title>High frequency of phylogenetically diverse reductive dehalogenase-homologous genes in deep subseafloor sedimentary metagenomes.</title>
        <authorList>
            <person name="Kawai M."/>
            <person name="Futagami T."/>
            <person name="Toyoda A."/>
            <person name="Takaki Y."/>
            <person name="Nishi S."/>
            <person name="Hori S."/>
            <person name="Arai W."/>
            <person name="Tsubouchi T."/>
            <person name="Morono Y."/>
            <person name="Uchiyama I."/>
            <person name="Ito T."/>
            <person name="Fujiyama A."/>
            <person name="Inagaki F."/>
            <person name="Takami H."/>
        </authorList>
    </citation>
    <scope>NUCLEOTIDE SEQUENCE</scope>
    <source>
        <strain evidence="1">Expedition CK06-06</strain>
    </source>
</reference>
<evidence type="ECO:0000313" key="1">
    <source>
        <dbReference type="EMBL" id="GAI06897.1"/>
    </source>
</evidence>
<name>X1KIK5_9ZZZZ</name>
<feature type="non-terminal residue" evidence="1">
    <location>
        <position position="1"/>
    </location>
</feature>
<accession>X1KIK5</accession>
<dbReference type="AlphaFoldDB" id="X1KIK5"/>
<sequence>ETFLRLRGRLAEKRGWLLMSGTFESSLGWYVDLYQLGQTENDQDLKSFSLPTWTNLVIFPGGKSDPEIKALEAQFSAEWFMERFGGVPCPPKGLVLKEFRTNIHTGIDKRFQFDPLEPVFLGIDPGMAHAYAVLAIQKRDEETAAVIDEIYETGHISEDIITLCRKRPWWNKIAGGAIDYHGGRQHHDRHDCPMEVWIKKAGIPLRARQLRIQDGIERTKTSLKINPITNKPGLYINAKCRGLISELGGCPNPITGATAVYKWRMDSNNNIIGEVPDDKHNDACKALAYELV</sequence>
<comment type="caution">
    <text evidence="1">The sequence shown here is derived from an EMBL/GenBank/DDBJ whole genome shotgun (WGS) entry which is preliminary data.</text>
</comment>
<dbReference type="Gene3D" id="3.30.420.280">
    <property type="match status" value="1"/>
</dbReference>
<proteinExistence type="predicted"/>
<organism evidence="1">
    <name type="scientific">marine sediment metagenome</name>
    <dbReference type="NCBI Taxonomy" id="412755"/>
    <lineage>
        <taxon>unclassified sequences</taxon>
        <taxon>metagenomes</taxon>
        <taxon>ecological metagenomes</taxon>
    </lineage>
</organism>
<feature type="non-terminal residue" evidence="1">
    <location>
        <position position="292"/>
    </location>
</feature>
<gene>
    <name evidence="1" type="ORF">S06H3_19545</name>
</gene>
<dbReference type="EMBL" id="BARV01010016">
    <property type="protein sequence ID" value="GAI06897.1"/>
    <property type="molecule type" value="Genomic_DNA"/>
</dbReference>
<protein>
    <recommendedName>
        <fullName evidence="2">Terminase large subunit gp17-like C-terminal domain-containing protein</fullName>
    </recommendedName>
</protein>